<organism evidence="2 3">
    <name type="scientific">Pseudomonas eucalypticola</name>
    <dbReference type="NCBI Taxonomy" id="2599595"/>
    <lineage>
        <taxon>Bacteria</taxon>
        <taxon>Pseudomonadati</taxon>
        <taxon>Pseudomonadota</taxon>
        <taxon>Gammaproteobacteria</taxon>
        <taxon>Pseudomonadales</taxon>
        <taxon>Pseudomonadaceae</taxon>
        <taxon>Pseudomonas</taxon>
    </lineage>
</organism>
<dbReference type="KEGG" id="pez:HWQ56_02410"/>
<protein>
    <submittedName>
        <fullName evidence="2">Transcriptional regulator</fullName>
    </submittedName>
</protein>
<dbReference type="GO" id="GO:0006355">
    <property type="term" value="P:regulation of DNA-templated transcription"/>
    <property type="evidence" value="ECO:0007669"/>
    <property type="project" value="InterPro"/>
</dbReference>
<gene>
    <name evidence="2" type="ORF">HWQ56_02410</name>
</gene>
<reference evidence="2 3" key="1">
    <citation type="submission" date="2020-06" db="EMBL/GenBank/DDBJ databases">
        <title>Pseudomonas eucalypticola sp. nov., an endophyte of Eucalyptus dunnii leaves with biocontrol ability of eucalyptus leaf blight.</title>
        <authorList>
            <person name="Liu Y."/>
            <person name="Song Z."/>
            <person name="Zeng H."/>
            <person name="Lu M."/>
            <person name="Wang X."/>
            <person name="Lian X."/>
            <person name="Zhang Q."/>
        </authorList>
    </citation>
    <scope>NUCLEOTIDE SEQUENCE [LARGE SCALE GENOMIC DNA]</scope>
    <source>
        <strain evidence="2 3">NP-1</strain>
    </source>
</reference>
<dbReference type="EMBL" id="CP056030">
    <property type="protein sequence ID" value="QKZ02711.1"/>
    <property type="molecule type" value="Genomic_DNA"/>
</dbReference>
<keyword evidence="3" id="KW-1185">Reference proteome</keyword>
<proteinExistence type="predicted"/>
<evidence type="ECO:0000259" key="1">
    <source>
        <dbReference type="PROSITE" id="PS50943"/>
    </source>
</evidence>
<dbReference type="RefSeq" id="WP_176569696.1">
    <property type="nucleotide sequence ID" value="NZ_CP056030.1"/>
</dbReference>
<dbReference type="GO" id="GO:0001046">
    <property type="term" value="F:core promoter sequence-specific DNA binding"/>
    <property type="evidence" value="ECO:0007669"/>
    <property type="project" value="TreeGrafter"/>
</dbReference>
<dbReference type="Proteomes" id="UP000509568">
    <property type="component" value="Chromosome"/>
</dbReference>
<dbReference type="AlphaFoldDB" id="A0A7D5HTY5"/>
<feature type="domain" description="HTH cro/C1-type" evidence="1">
    <location>
        <begin position="80"/>
        <end position="132"/>
    </location>
</feature>
<evidence type="ECO:0000313" key="2">
    <source>
        <dbReference type="EMBL" id="QKZ02711.1"/>
    </source>
</evidence>
<dbReference type="Gene3D" id="1.10.260.40">
    <property type="entry name" value="lambda repressor-like DNA-binding domains"/>
    <property type="match status" value="1"/>
</dbReference>
<sequence>MNPSIKFATEHWHLLSPLLAKPASEQDYDALVASLDELLALTGSDENHPLSGLVDHMGDLVAAYDREHRPMPKAPGSEVLRFLLDQHHLKQSDLPEVGSQSVISEILNGKRQLNLRQIRALSIRFKVSAEVFL</sequence>
<name>A0A7D5HTY5_9PSED</name>
<dbReference type="SMART" id="SM00530">
    <property type="entry name" value="HTH_XRE"/>
    <property type="match status" value="1"/>
</dbReference>
<accession>A0A7D5HTY5</accession>
<dbReference type="CDD" id="cd00093">
    <property type="entry name" value="HTH_XRE"/>
    <property type="match status" value="1"/>
</dbReference>
<dbReference type="PANTHER" id="PTHR40455">
    <property type="entry name" value="ANTITOXIN HIGA"/>
    <property type="match status" value="1"/>
</dbReference>
<dbReference type="PROSITE" id="PS50943">
    <property type="entry name" value="HTH_CROC1"/>
    <property type="match status" value="1"/>
</dbReference>
<evidence type="ECO:0000313" key="3">
    <source>
        <dbReference type="Proteomes" id="UP000509568"/>
    </source>
</evidence>
<dbReference type="InterPro" id="IPR039060">
    <property type="entry name" value="Antitox_HigA"/>
</dbReference>
<dbReference type="InterPro" id="IPR010982">
    <property type="entry name" value="Lambda_DNA-bd_dom_sf"/>
</dbReference>
<dbReference type="PANTHER" id="PTHR40455:SF1">
    <property type="entry name" value="ANTITOXIN HIGA"/>
    <property type="match status" value="1"/>
</dbReference>
<dbReference type="SUPFAM" id="SSF47413">
    <property type="entry name" value="lambda repressor-like DNA-binding domains"/>
    <property type="match status" value="1"/>
</dbReference>
<dbReference type="InterPro" id="IPR001387">
    <property type="entry name" value="Cro/C1-type_HTH"/>
</dbReference>